<gene>
    <name evidence="1" type="ORF">DFQ01_12638</name>
</gene>
<protein>
    <submittedName>
        <fullName evidence="1">Uncharacterized protein</fullName>
    </submittedName>
</protein>
<proteinExistence type="predicted"/>
<feature type="non-terminal residue" evidence="1">
    <location>
        <position position="1"/>
    </location>
</feature>
<evidence type="ECO:0000313" key="2">
    <source>
        <dbReference type="Proteomes" id="UP000246635"/>
    </source>
</evidence>
<sequence>LHCTIRRHVGAVLHLQLLDCTIRWHVGAFLHLSSLVYWESLAIIDMFVVPLTWQVFTC</sequence>
<accession>A0A2V2YWH6</accession>
<dbReference type="Proteomes" id="UP000246635">
    <property type="component" value="Unassembled WGS sequence"/>
</dbReference>
<keyword evidence="2" id="KW-1185">Reference proteome</keyword>
<organism evidence="1 2">
    <name type="scientific">Paenibacillus cellulosilyticus</name>
    <dbReference type="NCBI Taxonomy" id="375489"/>
    <lineage>
        <taxon>Bacteria</taxon>
        <taxon>Bacillati</taxon>
        <taxon>Bacillota</taxon>
        <taxon>Bacilli</taxon>
        <taxon>Bacillales</taxon>
        <taxon>Paenibacillaceae</taxon>
        <taxon>Paenibacillus</taxon>
    </lineage>
</organism>
<comment type="caution">
    <text evidence="1">The sequence shown here is derived from an EMBL/GenBank/DDBJ whole genome shotgun (WGS) entry which is preliminary data.</text>
</comment>
<dbReference type="EMBL" id="QGTQ01000026">
    <property type="protein sequence ID" value="PWV95567.1"/>
    <property type="molecule type" value="Genomic_DNA"/>
</dbReference>
<dbReference type="AlphaFoldDB" id="A0A2V2YWH6"/>
<name>A0A2V2YWH6_9BACL</name>
<evidence type="ECO:0000313" key="1">
    <source>
        <dbReference type="EMBL" id="PWV95567.1"/>
    </source>
</evidence>
<reference evidence="1 2" key="1">
    <citation type="submission" date="2018-05" db="EMBL/GenBank/DDBJ databases">
        <title>Genomic Encyclopedia of Type Strains, Phase III (KMG-III): the genomes of soil and plant-associated and newly described type strains.</title>
        <authorList>
            <person name="Whitman W."/>
        </authorList>
    </citation>
    <scope>NUCLEOTIDE SEQUENCE [LARGE SCALE GENOMIC DNA]</scope>
    <source>
        <strain evidence="1 2">CECT 5696</strain>
    </source>
</reference>